<comment type="caution">
    <text evidence="1">The sequence shown here is derived from an EMBL/GenBank/DDBJ whole genome shotgun (WGS) entry which is preliminary data.</text>
</comment>
<dbReference type="Proteomes" id="UP001165960">
    <property type="component" value="Unassembled WGS sequence"/>
</dbReference>
<dbReference type="EMBL" id="QTSX02004790">
    <property type="protein sequence ID" value="KAJ9063636.1"/>
    <property type="molecule type" value="Genomic_DNA"/>
</dbReference>
<organism evidence="1 2">
    <name type="scientific">Entomophthora muscae</name>
    <dbReference type="NCBI Taxonomy" id="34485"/>
    <lineage>
        <taxon>Eukaryota</taxon>
        <taxon>Fungi</taxon>
        <taxon>Fungi incertae sedis</taxon>
        <taxon>Zoopagomycota</taxon>
        <taxon>Entomophthoromycotina</taxon>
        <taxon>Entomophthoromycetes</taxon>
        <taxon>Entomophthorales</taxon>
        <taxon>Entomophthoraceae</taxon>
        <taxon>Entomophthora</taxon>
    </lineage>
</organism>
<evidence type="ECO:0000313" key="1">
    <source>
        <dbReference type="EMBL" id="KAJ9063636.1"/>
    </source>
</evidence>
<sequence>METKYMPSGLSEALKPTIKLNDSHQSLLLPKNGYRIKTRNDNVPLEYPAPRTRSKVLPSDSSHRYPNGNDISLTPLRMPATVGLSPLDALRAKAEAELKKTTPSQPKKLSMNWSKDMESITHDLKLLETTIGVDKNQSIAHFRNTASPLPPLQPLETCAVPRNTPKNRQRTVPTFPLSPPDKCSSVRNSSSSADPPSTSSAHLSLPSFSQSSPRTSNSSLSSPDSLYKELAWERRQRFLLEVRLSEEKERARQLEKELNHLKSKLASERHRNSQSNVR</sequence>
<keyword evidence="2" id="KW-1185">Reference proteome</keyword>
<gene>
    <name evidence="1" type="ORF">DSO57_1038786</name>
</gene>
<reference evidence="1" key="1">
    <citation type="submission" date="2022-04" db="EMBL/GenBank/DDBJ databases">
        <title>Genome of the entomopathogenic fungus Entomophthora muscae.</title>
        <authorList>
            <person name="Elya C."/>
            <person name="Lovett B.R."/>
            <person name="Lee E."/>
            <person name="Macias A.M."/>
            <person name="Hajek A.E."/>
            <person name="De Bivort B.L."/>
            <person name="Kasson M.T."/>
            <person name="De Fine Licht H.H."/>
            <person name="Stajich J.E."/>
        </authorList>
    </citation>
    <scope>NUCLEOTIDE SEQUENCE</scope>
    <source>
        <strain evidence="1">Berkeley</strain>
    </source>
</reference>
<name>A0ACC2SN77_9FUNG</name>
<evidence type="ECO:0000313" key="2">
    <source>
        <dbReference type="Proteomes" id="UP001165960"/>
    </source>
</evidence>
<accession>A0ACC2SN77</accession>
<proteinExistence type="predicted"/>
<protein>
    <submittedName>
        <fullName evidence="1">Uncharacterized protein</fullName>
    </submittedName>
</protein>